<protein>
    <submittedName>
        <fullName evidence="1">AtpB</fullName>
    </submittedName>
</protein>
<proteinExistence type="predicted"/>
<evidence type="ECO:0000313" key="1">
    <source>
        <dbReference type="EMBL" id="AAT72030.1"/>
    </source>
</evidence>
<organism evidence="1">
    <name type="scientific">Plasteurhynchium striatulum</name>
    <dbReference type="NCBI Taxonomy" id="219728"/>
    <lineage>
        <taxon>Eukaryota</taxon>
        <taxon>Viridiplantae</taxon>
        <taxon>Streptophyta</taxon>
        <taxon>Embryophyta</taxon>
        <taxon>Bryophyta</taxon>
        <taxon>Bryophytina</taxon>
        <taxon>Bryopsida</taxon>
        <taxon>Bryidae</taxon>
        <taxon>Hypnanae</taxon>
        <taxon>Hypnales</taxon>
        <taxon>Brachytheciaceae</taxon>
        <taxon>Plasteurhynchium</taxon>
    </lineage>
</organism>
<gene>
    <name evidence="1" type="primary">atpB</name>
</gene>
<reference evidence="1" key="1">
    <citation type="submission" date="2004-06" db="EMBL/GenBank/DDBJ databases">
        <title>Evolution of endemism in the Brachythecium velutinum complex.</title>
        <authorList>
            <person name="Vanderpoorten A."/>
            <person name="Goffinet B."/>
        </authorList>
    </citation>
    <scope>NUCLEOTIDE SEQUENCE</scope>
</reference>
<feature type="non-terminal residue" evidence="1">
    <location>
        <position position="29"/>
    </location>
</feature>
<sequence>MKTDSRTFGTSTLIAKNIGRITQIIGPVL</sequence>
<name>Q4KXX3_9BRYO</name>
<keyword evidence="1" id="KW-0150">Chloroplast</keyword>
<accession>Q4KXX3</accession>
<keyword evidence="1" id="KW-0934">Plastid</keyword>
<dbReference type="EMBL" id="AY663305">
    <property type="protein sequence ID" value="AAT72030.1"/>
    <property type="molecule type" value="Genomic_DNA"/>
</dbReference>
<dbReference type="AlphaFoldDB" id="Q4KXX3"/>
<geneLocation type="chloroplast" evidence="1"/>